<accession>A0A8S5P0N7</accession>
<protein>
    <submittedName>
        <fullName evidence="1">Uncharacterized protein</fullName>
    </submittedName>
</protein>
<organism evidence="1">
    <name type="scientific">Myoviridae sp. ctakU3</name>
    <dbReference type="NCBI Taxonomy" id="2825135"/>
    <lineage>
        <taxon>Viruses</taxon>
        <taxon>Duplodnaviria</taxon>
        <taxon>Heunggongvirae</taxon>
        <taxon>Uroviricota</taxon>
        <taxon>Caudoviricetes</taxon>
    </lineage>
</organism>
<reference evidence="1" key="1">
    <citation type="journal article" date="2021" name="Proc. Natl. Acad. Sci. U.S.A.">
        <title>A Catalog of Tens of Thousands of Viruses from Human Metagenomes Reveals Hidden Associations with Chronic Diseases.</title>
        <authorList>
            <person name="Tisza M.J."/>
            <person name="Buck C.B."/>
        </authorList>
    </citation>
    <scope>NUCLEOTIDE SEQUENCE</scope>
    <source>
        <strain evidence="1">CtakU3</strain>
    </source>
</reference>
<proteinExistence type="predicted"/>
<name>A0A8S5P0N7_9CAUD</name>
<evidence type="ECO:0000313" key="1">
    <source>
        <dbReference type="EMBL" id="DAE00654.1"/>
    </source>
</evidence>
<sequence>MIDRSLGLKELKIKRDWAVHLYWYMADLALGYKIKNHLFNEGEAPKSFAVLLSTEGFPEDKNTWDLLRYIEETRKRIAIAKEKSFCYRAFASNFSLEEKNFCACVILRLMHERLDDLEEIVMRIGELEQGEDHGKN</sequence>
<dbReference type="EMBL" id="BK015306">
    <property type="protein sequence ID" value="DAE00654.1"/>
    <property type="molecule type" value="Genomic_DNA"/>
</dbReference>